<dbReference type="Gene3D" id="2.40.33.20">
    <property type="entry name" value="PK beta-barrel domain-like"/>
    <property type="match status" value="1"/>
</dbReference>
<dbReference type="Proteomes" id="UP000783287">
    <property type="component" value="Unassembled WGS sequence"/>
</dbReference>
<comment type="caution">
    <text evidence="2">The sequence shown here is derived from an EMBL/GenBank/DDBJ whole genome shotgun (WGS) entry which is preliminary data.</text>
</comment>
<feature type="domain" description="MOSC" evidence="1">
    <location>
        <begin position="18"/>
        <end position="178"/>
    </location>
</feature>
<dbReference type="GO" id="GO:0030151">
    <property type="term" value="F:molybdenum ion binding"/>
    <property type="evidence" value="ECO:0007669"/>
    <property type="project" value="InterPro"/>
</dbReference>
<dbReference type="GO" id="GO:0030170">
    <property type="term" value="F:pyridoxal phosphate binding"/>
    <property type="evidence" value="ECO:0007669"/>
    <property type="project" value="InterPro"/>
</dbReference>
<sequence length="191" mass="21252">MKDQLIGEGVVNGVFIGSEQVRSVPAEKIYLDWDGIRGDRHYGRTKFAGVREKYLAKGTEMINLRQVSIVSTEELDQVAKLLEVDNIMPEDVSANITISGIPDFTKIPFGSIMQFELQANLLLTGDNFPCIIPGQEIEDRTGQKMAHLFAKQAVHKRGQTALILRPGIIKPGSRFQIILPKEVNTGLSYKI</sequence>
<gene>
    <name evidence="2" type="ORF">KC909_02810</name>
</gene>
<dbReference type="Pfam" id="PF03473">
    <property type="entry name" value="MOSC"/>
    <property type="match status" value="1"/>
</dbReference>
<dbReference type="EMBL" id="JAGQLK010000047">
    <property type="protein sequence ID" value="MCA9383270.1"/>
    <property type="molecule type" value="Genomic_DNA"/>
</dbReference>
<evidence type="ECO:0000259" key="1">
    <source>
        <dbReference type="PROSITE" id="PS51340"/>
    </source>
</evidence>
<reference evidence="2" key="2">
    <citation type="journal article" date="2021" name="Microbiome">
        <title>Successional dynamics and alternative stable states in a saline activated sludge microbial community over 9 years.</title>
        <authorList>
            <person name="Wang Y."/>
            <person name="Ye J."/>
            <person name="Ju F."/>
            <person name="Liu L."/>
            <person name="Boyd J.A."/>
            <person name="Deng Y."/>
            <person name="Parks D.H."/>
            <person name="Jiang X."/>
            <person name="Yin X."/>
            <person name="Woodcroft B.J."/>
            <person name="Tyson G.W."/>
            <person name="Hugenholtz P."/>
            <person name="Polz M.F."/>
            <person name="Zhang T."/>
        </authorList>
    </citation>
    <scope>NUCLEOTIDE SEQUENCE</scope>
    <source>
        <strain evidence="2">HKST-UBA14</strain>
    </source>
</reference>
<dbReference type="GO" id="GO:0003824">
    <property type="term" value="F:catalytic activity"/>
    <property type="evidence" value="ECO:0007669"/>
    <property type="project" value="InterPro"/>
</dbReference>
<evidence type="ECO:0000313" key="2">
    <source>
        <dbReference type="EMBL" id="MCA9383270.1"/>
    </source>
</evidence>
<accession>A0A955L5H8</accession>
<proteinExistence type="predicted"/>
<protein>
    <submittedName>
        <fullName evidence="2">MOSC domain-containing protein</fullName>
    </submittedName>
</protein>
<name>A0A955L5H8_9BACT</name>
<reference evidence="2" key="1">
    <citation type="submission" date="2020-04" db="EMBL/GenBank/DDBJ databases">
        <authorList>
            <person name="Zhang T."/>
        </authorList>
    </citation>
    <scope>NUCLEOTIDE SEQUENCE</scope>
    <source>
        <strain evidence="2">HKST-UBA14</strain>
    </source>
</reference>
<dbReference type="InterPro" id="IPR005302">
    <property type="entry name" value="MoCF_Sase_C"/>
</dbReference>
<dbReference type="PANTHER" id="PTHR36930:SF1">
    <property type="entry name" value="MOSC DOMAIN-CONTAINING PROTEIN"/>
    <property type="match status" value="1"/>
</dbReference>
<dbReference type="PANTHER" id="PTHR36930">
    <property type="entry name" value="METAL-SULFUR CLUSTER BIOSYNTHESIS PROTEINS YUAD-RELATED"/>
    <property type="match status" value="1"/>
</dbReference>
<dbReference type="AlphaFoldDB" id="A0A955L5H8"/>
<dbReference type="InterPro" id="IPR052716">
    <property type="entry name" value="MOSC_domain"/>
</dbReference>
<evidence type="ECO:0000313" key="3">
    <source>
        <dbReference type="Proteomes" id="UP000783287"/>
    </source>
</evidence>
<dbReference type="SUPFAM" id="SSF50800">
    <property type="entry name" value="PK beta-barrel domain-like"/>
    <property type="match status" value="1"/>
</dbReference>
<dbReference type="InterPro" id="IPR011037">
    <property type="entry name" value="Pyrv_Knase-like_insert_dom_sf"/>
</dbReference>
<dbReference type="PROSITE" id="PS51340">
    <property type="entry name" value="MOSC"/>
    <property type="match status" value="1"/>
</dbReference>
<organism evidence="2 3">
    <name type="scientific">Candidatus Dojkabacteria bacterium</name>
    <dbReference type="NCBI Taxonomy" id="2099670"/>
    <lineage>
        <taxon>Bacteria</taxon>
        <taxon>Candidatus Dojkabacteria</taxon>
    </lineage>
</organism>